<feature type="region of interest" description="Disordered" evidence="8">
    <location>
        <begin position="1095"/>
        <end position="1115"/>
    </location>
</feature>
<dbReference type="PANTHER" id="PTHR40626">
    <property type="entry name" value="MIP31509P"/>
    <property type="match status" value="1"/>
</dbReference>
<dbReference type="SMART" id="SM00355">
    <property type="entry name" value="ZnF_C2H2"/>
    <property type="match status" value="2"/>
</dbReference>
<dbReference type="GO" id="GO:0000981">
    <property type="term" value="F:DNA-binding transcription factor activity, RNA polymerase II-specific"/>
    <property type="evidence" value="ECO:0007669"/>
    <property type="project" value="InterPro"/>
</dbReference>
<dbReference type="PANTHER" id="PTHR40626:SF30">
    <property type="entry name" value="FINGER DOMAIN PROTEIN, PUTATIVE (AFU_ORTHOLOGUE AFUA_4G13600)-RELATED"/>
    <property type="match status" value="1"/>
</dbReference>
<evidence type="ECO:0000256" key="1">
    <source>
        <dbReference type="ARBA" id="ARBA00004123"/>
    </source>
</evidence>
<dbReference type="GO" id="GO:0005634">
    <property type="term" value="C:nucleus"/>
    <property type="evidence" value="ECO:0007669"/>
    <property type="project" value="UniProtKB-SubCell"/>
</dbReference>
<dbReference type="Pfam" id="PF00096">
    <property type="entry name" value="zf-C2H2"/>
    <property type="match status" value="1"/>
</dbReference>
<dbReference type="PROSITE" id="PS00028">
    <property type="entry name" value="ZINC_FINGER_C2H2_1"/>
    <property type="match status" value="1"/>
</dbReference>
<dbReference type="GO" id="GO:0000978">
    <property type="term" value="F:RNA polymerase II cis-regulatory region sequence-specific DNA binding"/>
    <property type="evidence" value="ECO:0007669"/>
    <property type="project" value="InterPro"/>
</dbReference>
<dbReference type="PROSITE" id="PS50157">
    <property type="entry name" value="ZINC_FINGER_C2H2_2"/>
    <property type="match status" value="1"/>
</dbReference>
<feature type="region of interest" description="Disordered" evidence="8">
    <location>
        <begin position="162"/>
        <end position="204"/>
    </location>
</feature>
<feature type="compositionally biased region" description="Low complexity" evidence="8">
    <location>
        <begin position="759"/>
        <end position="778"/>
    </location>
</feature>
<evidence type="ECO:0000313" key="10">
    <source>
        <dbReference type="EMBL" id="PSR98986.1"/>
    </source>
</evidence>
<feature type="region of interest" description="Disordered" evidence="8">
    <location>
        <begin position="759"/>
        <end position="780"/>
    </location>
</feature>
<feature type="region of interest" description="Disordered" evidence="8">
    <location>
        <begin position="273"/>
        <end position="355"/>
    </location>
</feature>
<dbReference type="AlphaFoldDB" id="A0A2T3AHW0"/>
<evidence type="ECO:0000256" key="4">
    <source>
        <dbReference type="ARBA" id="ARBA00022771"/>
    </source>
</evidence>
<feature type="compositionally biased region" description="Low complexity" evidence="8">
    <location>
        <begin position="171"/>
        <end position="184"/>
    </location>
</feature>
<evidence type="ECO:0000256" key="5">
    <source>
        <dbReference type="ARBA" id="ARBA00022833"/>
    </source>
</evidence>
<feature type="compositionally biased region" description="Low complexity" evidence="8">
    <location>
        <begin position="416"/>
        <end position="426"/>
    </location>
</feature>
<keyword evidence="5" id="KW-0862">Zinc</keyword>
<evidence type="ECO:0000256" key="7">
    <source>
        <dbReference type="PROSITE-ProRule" id="PRU00042"/>
    </source>
</evidence>
<evidence type="ECO:0000313" key="11">
    <source>
        <dbReference type="Proteomes" id="UP000241462"/>
    </source>
</evidence>
<dbReference type="Proteomes" id="UP000241462">
    <property type="component" value="Unassembled WGS sequence"/>
</dbReference>
<evidence type="ECO:0000259" key="9">
    <source>
        <dbReference type="PROSITE" id="PS50157"/>
    </source>
</evidence>
<feature type="compositionally biased region" description="Low complexity" evidence="8">
    <location>
        <begin position="1095"/>
        <end position="1109"/>
    </location>
</feature>
<keyword evidence="3" id="KW-0677">Repeat</keyword>
<keyword evidence="4 7" id="KW-0863">Zinc-finger</keyword>
<evidence type="ECO:0000256" key="3">
    <source>
        <dbReference type="ARBA" id="ARBA00022737"/>
    </source>
</evidence>
<feature type="compositionally biased region" description="Polar residues" evidence="8">
    <location>
        <begin position="295"/>
        <end position="309"/>
    </location>
</feature>
<dbReference type="InParanoid" id="A0A2T3AHW0"/>
<sequence length="1263" mass="136930">MSSLQSIMNLDQDEVHSGTSSTSSLMVKKDKDSPAPPSGFRDQDRPSSTSSGHVMRPGFQHQTSPSSSALPLPTVRLPATDTTNTVALLASSPSPSPLASSPSLYSLQQLPVDRNQSFASSDPHGKRPAESSAITSVSAFRLFPSSPSSSSTHLISEQNSPTIDAMDHHGYGSALGSSSSMSVGAGPGGYPPNQSRRHMGSPNADMPVKLTPITGRVSRAKKGVPVHVCDTCNPPKTFTRAEHLRRHQLGHQTPRFPCNRCDKAFHRQDLLTRHQQRHEQEGDQSSRGGDRRGSTESMTSGMQHSNLNEVYQRPHQSHGDSSSRWPFSAPGTPPTGGGSQRTASPPAGDHEDVPGFTLSSERQQIYSTAGSVGSSPEPVWNNSLCTPRNSDLGMGTSVLLELPGLIASNDCSPWASSTEESGSTSSDQPRIVKPSLEWRTSPHMVPVFTPVGRCGMSTTASLADMTSTYYGVSAPYPDSTHMVSLPPSYISTMGNPLMNGFADEHTQSLLDPAITMSHAIHQRSPVRSQTPPSSLSTLGHTADILATPAPLSHRIDSMVQTRQKDTPMHNDDVDMSMAFASGSGSSHWTDNHSDGGKPIGEAGLSRACGYAVGTTTTLTSLSRAIRNAIPSYLDVYWDRFNVLYPIIHRNGFQGEQILRCAMAAVATQYMAGKEDRIRGNQLHEFAWQEAKRQPHRNLQVMQAIFLCEYFARFRGRKAAVRPSKQFVDLFSRVSGSESLVSLPVSRVGHSSSFHISHSGSSSSAWSPQSPESLSASSPKDQFKPEPIPFFFPVGSISPQQLLSSVSSVYDPRLHSYDDGFLDNTMLSYSLDGHEQSYSNTISPQVLDQNPTLYDSAVSFGAASFGHHQQHDMSMTQEQRWHTWLEAEGRRRLLAACFNLDGHAAVLYQQPRTRDNIDPTTIPLMGPSEPLWAASTADEWAALLDASPAMSHAQFLPPLDTIMPQHVPNFSVVDQASILNAAALAMPRRYMSRSGTDKTDVQGSTSPDELCTPTAESYLALQLNDHGAGDRLTLLFSQCIFPYLPAATADVYVALQHTPLQDLLVVSGDSWVFSQKVTGAPTFLEHQKRLKIWNDSRSTASPASAHPTSPIDNGLQGMSSAKATVHAARALLVFLAPEAGVPGDEPPRTACISTYWAMYVCALIIWAFGHKGGRASVSGSATSPTNKSGSLCEGEATNWLHLLAGLEQPEHVARVKNRKEASSAVISMVRQRLEADCTGNRSRLFLDALGVLKKLEERVNWRWF</sequence>
<name>A0A2T3AHW0_9PEZI</name>
<dbReference type="SUPFAM" id="SSF57667">
    <property type="entry name" value="beta-beta-alpha zinc fingers"/>
    <property type="match status" value="1"/>
</dbReference>
<evidence type="ECO:0000256" key="2">
    <source>
        <dbReference type="ARBA" id="ARBA00022723"/>
    </source>
</evidence>
<protein>
    <recommendedName>
        <fullName evidence="9">C2H2-type domain-containing protein</fullName>
    </recommendedName>
</protein>
<keyword evidence="11" id="KW-1185">Reference proteome</keyword>
<organism evidence="10 11">
    <name type="scientific">Coniella lustricola</name>
    <dbReference type="NCBI Taxonomy" id="2025994"/>
    <lineage>
        <taxon>Eukaryota</taxon>
        <taxon>Fungi</taxon>
        <taxon>Dikarya</taxon>
        <taxon>Ascomycota</taxon>
        <taxon>Pezizomycotina</taxon>
        <taxon>Sordariomycetes</taxon>
        <taxon>Sordariomycetidae</taxon>
        <taxon>Diaporthales</taxon>
        <taxon>Schizoparmaceae</taxon>
        <taxon>Coniella</taxon>
    </lineage>
</organism>
<reference evidence="10 11" key="1">
    <citation type="journal article" date="2018" name="Mycol. Prog.">
        <title>Coniella lustricola, a new species from submerged detritus.</title>
        <authorList>
            <person name="Raudabaugh D.B."/>
            <person name="Iturriaga T."/>
            <person name="Carver A."/>
            <person name="Mondo S."/>
            <person name="Pangilinan J."/>
            <person name="Lipzen A."/>
            <person name="He G."/>
            <person name="Amirebrahimi M."/>
            <person name="Grigoriev I.V."/>
            <person name="Miller A.N."/>
        </authorList>
    </citation>
    <scope>NUCLEOTIDE SEQUENCE [LARGE SCALE GENOMIC DNA]</scope>
    <source>
        <strain evidence="10 11">B22-T-1</strain>
    </source>
</reference>
<feature type="domain" description="C2H2-type" evidence="9">
    <location>
        <begin position="256"/>
        <end position="283"/>
    </location>
</feature>
<feature type="region of interest" description="Disordered" evidence="8">
    <location>
        <begin position="1"/>
        <end position="78"/>
    </location>
</feature>
<dbReference type="CDD" id="cd12148">
    <property type="entry name" value="fungal_TF_MHR"/>
    <property type="match status" value="1"/>
</dbReference>
<dbReference type="STRING" id="2025994.A0A2T3AHW0"/>
<accession>A0A2T3AHW0</accession>
<evidence type="ECO:0000256" key="8">
    <source>
        <dbReference type="SAM" id="MobiDB-lite"/>
    </source>
</evidence>
<dbReference type="InterPro" id="IPR036236">
    <property type="entry name" value="Znf_C2H2_sf"/>
</dbReference>
<feature type="region of interest" description="Disordered" evidence="8">
    <location>
        <begin position="411"/>
        <end position="430"/>
    </location>
</feature>
<dbReference type="OrthoDB" id="6077919at2759"/>
<dbReference type="EMBL" id="KZ678387">
    <property type="protein sequence ID" value="PSR98986.1"/>
    <property type="molecule type" value="Genomic_DNA"/>
</dbReference>
<comment type="subcellular location">
    <subcellularLocation>
        <location evidence="1">Nucleus</location>
    </subcellularLocation>
</comment>
<dbReference type="InterPro" id="IPR013087">
    <property type="entry name" value="Znf_C2H2_type"/>
</dbReference>
<gene>
    <name evidence="10" type="ORF">BD289DRAFT_65961</name>
</gene>
<proteinExistence type="predicted"/>
<evidence type="ECO:0000256" key="6">
    <source>
        <dbReference type="ARBA" id="ARBA00023242"/>
    </source>
</evidence>
<dbReference type="GO" id="GO:0008270">
    <property type="term" value="F:zinc ion binding"/>
    <property type="evidence" value="ECO:0007669"/>
    <property type="project" value="UniProtKB-KW"/>
</dbReference>
<dbReference type="GO" id="GO:0000785">
    <property type="term" value="C:chromatin"/>
    <property type="evidence" value="ECO:0007669"/>
    <property type="project" value="TreeGrafter"/>
</dbReference>
<keyword evidence="2" id="KW-0479">Metal-binding</keyword>
<dbReference type="GO" id="GO:0006351">
    <property type="term" value="P:DNA-templated transcription"/>
    <property type="evidence" value="ECO:0007669"/>
    <property type="project" value="InterPro"/>
</dbReference>
<keyword evidence="6" id="KW-0539">Nucleus</keyword>
<dbReference type="InterPro" id="IPR051059">
    <property type="entry name" value="VerF-like"/>
</dbReference>
<dbReference type="Gene3D" id="3.30.160.60">
    <property type="entry name" value="Classic Zinc Finger"/>
    <property type="match status" value="1"/>
</dbReference>
<feature type="compositionally biased region" description="Low complexity" evidence="8">
    <location>
        <begin position="64"/>
        <end position="73"/>
    </location>
</feature>